<dbReference type="Proteomes" id="UP000185911">
    <property type="component" value="Unassembled WGS sequence"/>
</dbReference>
<keyword evidence="3" id="KW-0378">Hydrolase</keyword>
<evidence type="ECO:0000256" key="3">
    <source>
        <dbReference type="ARBA" id="ARBA00022801"/>
    </source>
</evidence>
<evidence type="ECO:0000256" key="2">
    <source>
        <dbReference type="ARBA" id="ARBA00022723"/>
    </source>
</evidence>
<evidence type="ECO:0000256" key="4">
    <source>
        <dbReference type="ARBA" id="ARBA00022833"/>
    </source>
</evidence>
<evidence type="ECO:0000256" key="1">
    <source>
        <dbReference type="ARBA" id="ARBA00001947"/>
    </source>
</evidence>
<dbReference type="GO" id="GO:0016788">
    <property type="term" value="F:hydrolase activity, acting on ester bonds"/>
    <property type="evidence" value="ECO:0007669"/>
    <property type="project" value="InterPro"/>
</dbReference>
<name>A0A1Q8YDW5_9BURK</name>
<dbReference type="STRING" id="81479.RA876_06545"/>
<dbReference type="InterPro" id="IPR055438">
    <property type="entry name" value="AstE_AspA_cat"/>
</dbReference>
<evidence type="ECO:0000259" key="5">
    <source>
        <dbReference type="Pfam" id="PF24827"/>
    </source>
</evidence>
<proteinExistence type="predicted"/>
<dbReference type="Pfam" id="PF24827">
    <property type="entry name" value="AstE_AspA_cat"/>
    <property type="match status" value="1"/>
</dbReference>
<comment type="caution">
    <text evidence="6">The sequence shown here is derived from an EMBL/GenBank/DDBJ whole genome shotgun (WGS) entry which is preliminary data.</text>
</comment>
<keyword evidence="7" id="KW-1185">Reference proteome</keyword>
<organism evidence="6 7">
    <name type="scientific">Rhodoferax antarcticus ANT.BR</name>
    <dbReference type="NCBI Taxonomy" id="1111071"/>
    <lineage>
        <taxon>Bacteria</taxon>
        <taxon>Pseudomonadati</taxon>
        <taxon>Pseudomonadota</taxon>
        <taxon>Betaproteobacteria</taxon>
        <taxon>Burkholderiales</taxon>
        <taxon>Comamonadaceae</taxon>
        <taxon>Rhodoferax</taxon>
    </lineage>
</organism>
<dbReference type="AlphaFoldDB" id="A0A1Q8YDW5"/>
<dbReference type="InterPro" id="IPR053138">
    <property type="entry name" value="N-alpha-Ac-DABA_deacetylase"/>
</dbReference>
<keyword evidence="4" id="KW-0862">Zinc</keyword>
<dbReference type="GO" id="GO:0046872">
    <property type="term" value="F:metal ion binding"/>
    <property type="evidence" value="ECO:0007669"/>
    <property type="project" value="UniProtKB-KW"/>
</dbReference>
<dbReference type="SUPFAM" id="SSF53187">
    <property type="entry name" value="Zn-dependent exopeptidases"/>
    <property type="match status" value="1"/>
</dbReference>
<dbReference type="Gene3D" id="3.40.630.10">
    <property type="entry name" value="Zn peptidases"/>
    <property type="match status" value="1"/>
</dbReference>
<keyword evidence="2" id="KW-0479">Metal-binding</keyword>
<dbReference type="EMBL" id="MSYM01000013">
    <property type="protein sequence ID" value="OLP06251.1"/>
    <property type="molecule type" value="Genomic_DNA"/>
</dbReference>
<accession>A0A1Q8YDW5</accession>
<protein>
    <submittedName>
        <fullName evidence="6">Succinylglutamate desuccinylase / Aspartoacylase family protein</fullName>
    </submittedName>
</protein>
<dbReference type="PANTHER" id="PTHR37326:SF1">
    <property type="entry name" value="BLL3975 PROTEIN"/>
    <property type="match status" value="1"/>
</dbReference>
<comment type="cofactor">
    <cofactor evidence="1">
        <name>Zn(2+)</name>
        <dbReference type="ChEBI" id="CHEBI:29105"/>
    </cofactor>
</comment>
<sequence length="334" mass="36208">MSDALKSPVPIYPTSQLRIHRFVALEPGPSLIVLGAVHGNEVAGSRGIERVVAEFDSGALQLARGTVTFVPVANPLAYEKVQRNGERNLNRNLRPTDTPKDYEDYIANILCPLLAKHQVLLDLHTFQAASEPFAMLGPTDNNGHLEPFAQAAQEQALALRLGVRRVVEGWLSTYAVGVQQRLARTPPESRAGLLSTDPSYGVGTTEHMRSQGGYAITLECGQHNEPAAPGVAYRAIRNTLAHLGLVNAPAPEPCQNPELLKLLQVVDRFHPDDAFVKVWSSFDAMRAGEPIATRHDGTPVLAQIDGYIVFPNATATPGNEWFYLAGISSRSGLV</sequence>
<reference evidence="6 7" key="1">
    <citation type="submission" date="2017-01" db="EMBL/GenBank/DDBJ databases">
        <title>Genome sequence of Rhodoferax antarcticus ANT.BR, a psychrophilic purple nonsulfur bacterium from an Antarctic microbial mat.</title>
        <authorList>
            <person name="Baker J."/>
            <person name="Riester C."/>
            <person name="Skinner B."/>
            <person name="Newell A."/>
            <person name="Swingley W."/>
            <person name="Madigan M."/>
            <person name="Jung D."/>
            <person name="Asao M."/>
            <person name="Chen M."/>
            <person name="Loughlin P."/>
            <person name="Pan H."/>
            <person name="Lin S."/>
            <person name="Li N."/>
            <person name="Shaw J."/>
            <person name="Prado M."/>
            <person name="Sherman C."/>
            <person name="Li X."/>
            <person name="Tang J."/>
            <person name="Blankenship R."/>
            <person name="Zhao T."/>
            <person name="Touchman J."/>
            <person name="Sattley M."/>
        </authorList>
    </citation>
    <scope>NUCLEOTIDE SEQUENCE [LARGE SCALE GENOMIC DNA]</scope>
    <source>
        <strain evidence="6 7">ANT.BR</strain>
    </source>
</reference>
<gene>
    <name evidence="6" type="ORF">BLL52_2482</name>
</gene>
<evidence type="ECO:0000313" key="7">
    <source>
        <dbReference type="Proteomes" id="UP000185911"/>
    </source>
</evidence>
<dbReference type="PANTHER" id="PTHR37326">
    <property type="entry name" value="BLL3975 PROTEIN"/>
    <property type="match status" value="1"/>
</dbReference>
<evidence type="ECO:0000313" key="6">
    <source>
        <dbReference type="EMBL" id="OLP06251.1"/>
    </source>
</evidence>
<feature type="domain" description="Succinylglutamate desuccinylase/Aspartoacylase catalytic" evidence="5">
    <location>
        <begin position="27"/>
        <end position="161"/>
    </location>
</feature>